<keyword evidence="1" id="KW-0732">Signal</keyword>
<reference evidence="2" key="2">
    <citation type="submission" date="2025-09" db="UniProtKB">
        <authorList>
            <consortium name="Ensembl"/>
        </authorList>
    </citation>
    <scope>IDENTIFICATION</scope>
</reference>
<evidence type="ECO:0000313" key="3">
    <source>
        <dbReference type="Proteomes" id="UP000472270"/>
    </source>
</evidence>
<keyword evidence="3" id="KW-1185">Reference proteome</keyword>
<dbReference type="Proteomes" id="UP000472270">
    <property type="component" value="Unassembled WGS sequence"/>
</dbReference>
<accession>A0A673JXV6</accession>
<evidence type="ECO:0000313" key="2">
    <source>
        <dbReference type="Ensembl" id="ENSSRHP00000055057.1"/>
    </source>
</evidence>
<dbReference type="Ensembl" id="ENSSRHT00000056601.1">
    <property type="protein sequence ID" value="ENSSRHP00000055057.1"/>
    <property type="gene ID" value="ENSSRHG00000027726.1"/>
</dbReference>
<feature type="signal peptide" evidence="1">
    <location>
        <begin position="1"/>
        <end position="22"/>
    </location>
</feature>
<reference evidence="2" key="1">
    <citation type="submission" date="2025-08" db="UniProtKB">
        <authorList>
            <consortium name="Ensembl"/>
        </authorList>
    </citation>
    <scope>IDENTIFICATION</scope>
</reference>
<dbReference type="AlphaFoldDB" id="A0A673JXV6"/>
<sequence>MCLKQLCVVVCIFATLQPPTVEVNGKYQRNKTLKSYYDHARGRTRINIGAAFQWWRELKEREGLESDAKVALFLLDR</sequence>
<organism evidence="2 3">
    <name type="scientific">Sinocyclocheilus rhinocerous</name>
    <dbReference type="NCBI Taxonomy" id="307959"/>
    <lineage>
        <taxon>Eukaryota</taxon>
        <taxon>Metazoa</taxon>
        <taxon>Chordata</taxon>
        <taxon>Craniata</taxon>
        <taxon>Vertebrata</taxon>
        <taxon>Euteleostomi</taxon>
        <taxon>Actinopterygii</taxon>
        <taxon>Neopterygii</taxon>
        <taxon>Teleostei</taxon>
        <taxon>Ostariophysi</taxon>
        <taxon>Cypriniformes</taxon>
        <taxon>Cyprinidae</taxon>
        <taxon>Cyprininae</taxon>
        <taxon>Sinocyclocheilus</taxon>
    </lineage>
</organism>
<evidence type="ECO:0000256" key="1">
    <source>
        <dbReference type="SAM" id="SignalP"/>
    </source>
</evidence>
<protein>
    <submittedName>
        <fullName evidence="2">Uncharacterized protein</fullName>
    </submittedName>
</protein>
<name>A0A673JXV6_9TELE</name>
<feature type="chain" id="PRO_5025549564" evidence="1">
    <location>
        <begin position="23"/>
        <end position="77"/>
    </location>
</feature>
<proteinExistence type="predicted"/>